<dbReference type="SUPFAM" id="SSF53335">
    <property type="entry name" value="S-adenosyl-L-methionine-dependent methyltransferases"/>
    <property type="match status" value="1"/>
</dbReference>
<evidence type="ECO:0000313" key="5">
    <source>
        <dbReference type="Proteomes" id="UP000031433"/>
    </source>
</evidence>
<gene>
    <name evidence="4" type="ORF">SE37_09710</name>
</gene>
<evidence type="ECO:0000313" key="4">
    <source>
        <dbReference type="EMBL" id="KIE42887.1"/>
    </source>
</evidence>
<dbReference type="AlphaFoldDB" id="A0A0C1QQB0"/>
<dbReference type="Pfam" id="PF13489">
    <property type="entry name" value="Methyltransf_23"/>
    <property type="match status" value="1"/>
</dbReference>
<accession>A0A0C1QQB0</accession>
<keyword evidence="1 4" id="KW-0489">Methyltransferase</keyword>
<dbReference type="Proteomes" id="UP000031433">
    <property type="component" value="Unassembled WGS sequence"/>
</dbReference>
<dbReference type="GO" id="GO:0008168">
    <property type="term" value="F:methyltransferase activity"/>
    <property type="evidence" value="ECO:0007669"/>
    <property type="project" value="UniProtKB-KW"/>
</dbReference>
<dbReference type="PANTHER" id="PTHR43464:SF19">
    <property type="entry name" value="UBIQUINONE BIOSYNTHESIS O-METHYLTRANSFERASE, MITOCHONDRIAL"/>
    <property type="match status" value="1"/>
</dbReference>
<comment type="caution">
    <text evidence="4">The sequence shown here is derived from an EMBL/GenBank/DDBJ whole genome shotgun (WGS) entry which is preliminary data.</text>
</comment>
<name>A0A0C1QQB0_9BACT</name>
<dbReference type="EMBL" id="JXBL01000001">
    <property type="protein sequence ID" value="KIE42887.1"/>
    <property type="molecule type" value="Genomic_DNA"/>
</dbReference>
<sequence length="360" mass="38758">MNDQVRLHYETWVYPRYPLAASVRRSDTYALNLDALYARFNGTLPPAAARRILLAGCGSFSPYPTAVANPGVPVTALDLSAANLRRARLHAWMHGRFGISFEQGDLMDPAAAQGGYGFIDSFGVIHHLADPLEGLRALERRLAPGGILRLMVYSRGARRVVESARRALRLAGVRDMARLKALLRRSPPGSRLGHAVEASGEGGGDAGLADALLHPRACAYGIDGLMAMVGETGLVPLRFAHSRALAEPAAEVARLRGLEQAGGPVPNFVLYLGRDPRGGCGLAPDALLMLNPALRHDVGALRLAPLAVPPRLGIENPVLGFADRRFLRRFRTPVPVSALTPADRERVGAFLDALFVIPFR</sequence>
<evidence type="ECO:0000256" key="3">
    <source>
        <dbReference type="ARBA" id="ARBA00022691"/>
    </source>
</evidence>
<keyword evidence="5" id="KW-1185">Reference proteome</keyword>
<keyword evidence="3" id="KW-0949">S-adenosyl-L-methionine</keyword>
<dbReference type="GO" id="GO:0032259">
    <property type="term" value="P:methylation"/>
    <property type="evidence" value="ECO:0007669"/>
    <property type="project" value="UniProtKB-KW"/>
</dbReference>
<proteinExistence type="predicted"/>
<evidence type="ECO:0000256" key="1">
    <source>
        <dbReference type="ARBA" id="ARBA00022603"/>
    </source>
</evidence>
<dbReference type="Gene3D" id="3.40.50.150">
    <property type="entry name" value="Vaccinia Virus protein VP39"/>
    <property type="match status" value="1"/>
</dbReference>
<evidence type="ECO:0000256" key="2">
    <source>
        <dbReference type="ARBA" id="ARBA00022679"/>
    </source>
</evidence>
<dbReference type="CDD" id="cd02440">
    <property type="entry name" value="AdoMet_MTases"/>
    <property type="match status" value="1"/>
</dbReference>
<keyword evidence="2 4" id="KW-0808">Transferase</keyword>
<dbReference type="RefSeq" id="WP_039645860.1">
    <property type="nucleotide sequence ID" value="NZ_JXBL01000001.1"/>
</dbReference>
<protein>
    <submittedName>
        <fullName evidence="4">SAM-dependent methyltransferase</fullName>
    </submittedName>
</protein>
<reference evidence="4 5" key="1">
    <citation type="submission" date="2015-01" db="EMBL/GenBank/DDBJ databases">
        <title>Genome sequence of the anaerobic bacterium Geobacter soli GSS01, a dissimilatory Fe(III) reducer from soil.</title>
        <authorList>
            <person name="Yang G."/>
            <person name="Zhou S."/>
        </authorList>
    </citation>
    <scope>NUCLEOTIDE SEQUENCE [LARGE SCALE GENOMIC DNA]</scope>
    <source>
        <strain evidence="4 5">GSS01</strain>
    </source>
</reference>
<dbReference type="PANTHER" id="PTHR43464">
    <property type="entry name" value="METHYLTRANSFERASE"/>
    <property type="match status" value="1"/>
</dbReference>
<organism evidence="4 5">
    <name type="scientific">Geobacter soli</name>
    <dbReference type="NCBI Taxonomy" id="1510391"/>
    <lineage>
        <taxon>Bacteria</taxon>
        <taxon>Pseudomonadati</taxon>
        <taxon>Thermodesulfobacteriota</taxon>
        <taxon>Desulfuromonadia</taxon>
        <taxon>Geobacterales</taxon>
        <taxon>Geobacteraceae</taxon>
        <taxon>Geobacter</taxon>
    </lineage>
</organism>
<dbReference type="InterPro" id="IPR029063">
    <property type="entry name" value="SAM-dependent_MTases_sf"/>
</dbReference>